<comment type="caution">
    <text evidence="2">The sequence shown here is derived from an EMBL/GenBank/DDBJ whole genome shotgun (WGS) entry which is preliminary data.</text>
</comment>
<sequence>MARGQPGTHRQSSIPIFQRVSFRSDRPRQVVIPSSEYRQPPPNRQSISYGKRNAGQNAAENSPMVSMTSGGPAAVPAAPTAKYASSSSSPSTSKHCTNAKDPQRVTEYMDLNWWTGRYNSLRDRDISELLEEPNMSVIIKSRVPPVQTQPAELSYTAILQPQSQAVVAALPASSATGDVPAAKPRSAVRATWTNNGQFKIPRVPVPVRSEPTTTATVQPLNKTCTPPSKRASLMGPPQRVPSAMDFRPVTNLEDGESLPSPESPPSPDEDAAAMLMDDDERFFRVLDKMRDTCKTSKARKSLHDWHITFALKSNRTGLIPPTELFKLKHRRSLASFFADRGDRRGSWGKLKDMLNPFK</sequence>
<protein>
    <submittedName>
        <fullName evidence="2">Uncharacterized protein</fullName>
    </submittedName>
</protein>
<evidence type="ECO:0000313" key="3">
    <source>
        <dbReference type="Proteomes" id="UP001217918"/>
    </source>
</evidence>
<organism evidence="2 3">
    <name type="scientific">Phyllachora maydis</name>
    <dbReference type="NCBI Taxonomy" id="1825666"/>
    <lineage>
        <taxon>Eukaryota</taxon>
        <taxon>Fungi</taxon>
        <taxon>Dikarya</taxon>
        <taxon>Ascomycota</taxon>
        <taxon>Pezizomycotina</taxon>
        <taxon>Sordariomycetes</taxon>
        <taxon>Sordariomycetidae</taxon>
        <taxon>Phyllachorales</taxon>
        <taxon>Phyllachoraceae</taxon>
        <taxon>Phyllachora</taxon>
    </lineage>
</organism>
<reference evidence="2" key="1">
    <citation type="journal article" date="2023" name="Mol. Plant Microbe Interact.">
        <title>Elucidating the Obligate Nature and Biological Capacity of an Invasive Fungal Corn Pathogen.</title>
        <authorList>
            <person name="MacCready J.S."/>
            <person name="Roggenkamp E.M."/>
            <person name="Gdanetz K."/>
            <person name="Chilvers M.I."/>
        </authorList>
    </citation>
    <scope>NUCLEOTIDE SEQUENCE</scope>
    <source>
        <strain evidence="2">PM02</strain>
    </source>
</reference>
<evidence type="ECO:0000256" key="1">
    <source>
        <dbReference type="SAM" id="MobiDB-lite"/>
    </source>
</evidence>
<keyword evidence="3" id="KW-1185">Reference proteome</keyword>
<dbReference type="EMBL" id="JAQQPM010000008">
    <property type="protein sequence ID" value="KAK2074781.1"/>
    <property type="molecule type" value="Genomic_DNA"/>
</dbReference>
<proteinExistence type="predicted"/>
<dbReference type="AlphaFoldDB" id="A0AAD9IBI4"/>
<gene>
    <name evidence="2" type="ORF">P8C59_008962</name>
</gene>
<feature type="compositionally biased region" description="Polar residues" evidence="1">
    <location>
        <begin position="44"/>
        <end position="69"/>
    </location>
</feature>
<feature type="region of interest" description="Disordered" evidence="1">
    <location>
        <begin position="1"/>
        <end position="101"/>
    </location>
</feature>
<feature type="compositionally biased region" description="Low complexity" evidence="1">
    <location>
        <begin position="72"/>
        <end position="94"/>
    </location>
</feature>
<accession>A0AAD9IBI4</accession>
<name>A0AAD9IBI4_9PEZI</name>
<dbReference type="Proteomes" id="UP001217918">
    <property type="component" value="Unassembled WGS sequence"/>
</dbReference>
<feature type="region of interest" description="Disordered" evidence="1">
    <location>
        <begin position="219"/>
        <end position="269"/>
    </location>
</feature>
<evidence type="ECO:0000313" key="2">
    <source>
        <dbReference type="EMBL" id="KAK2074781.1"/>
    </source>
</evidence>